<protein>
    <submittedName>
        <fullName evidence="2">Uncharacterized protein</fullName>
    </submittedName>
</protein>
<evidence type="ECO:0000313" key="3">
    <source>
        <dbReference type="Proteomes" id="UP001189429"/>
    </source>
</evidence>
<feature type="non-terminal residue" evidence="2">
    <location>
        <position position="51"/>
    </location>
</feature>
<name>A0ABN9TWE5_9DINO</name>
<dbReference type="EMBL" id="CAUYUJ010015125">
    <property type="protein sequence ID" value="CAK0850200.1"/>
    <property type="molecule type" value="Genomic_DNA"/>
</dbReference>
<reference evidence="2" key="1">
    <citation type="submission" date="2023-10" db="EMBL/GenBank/DDBJ databases">
        <authorList>
            <person name="Chen Y."/>
            <person name="Shah S."/>
            <person name="Dougan E. K."/>
            <person name="Thang M."/>
            <person name="Chan C."/>
        </authorList>
    </citation>
    <scope>NUCLEOTIDE SEQUENCE [LARGE SCALE GENOMIC DNA]</scope>
</reference>
<accession>A0ABN9TWE5</accession>
<evidence type="ECO:0000313" key="2">
    <source>
        <dbReference type="EMBL" id="CAK0850200.1"/>
    </source>
</evidence>
<dbReference type="Proteomes" id="UP001189429">
    <property type="component" value="Unassembled WGS sequence"/>
</dbReference>
<proteinExistence type="predicted"/>
<organism evidence="2 3">
    <name type="scientific">Prorocentrum cordatum</name>
    <dbReference type="NCBI Taxonomy" id="2364126"/>
    <lineage>
        <taxon>Eukaryota</taxon>
        <taxon>Sar</taxon>
        <taxon>Alveolata</taxon>
        <taxon>Dinophyceae</taxon>
        <taxon>Prorocentrales</taxon>
        <taxon>Prorocentraceae</taxon>
        <taxon>Prorocentrum</taxon>
    </lineage>
</organism>
<feature type="region of interest" description="Disordered" evidence="1">
    <location>
        <begin position="1"/>
        <end position="28"/>
    </location>
</feature>
<keyword evidence="3" id="KW-1185">Reference proteome</keyword>
<evidence type="ECO:0000256" key="1">
    <source>
        <dbReference type="SAM" id="MobiDB-lite"/>
    </source>
</evidence>
<feature type="compositionally biased region" description="Low complexity" evidence="1">
    <location>
        <begin position="1"/>
        <end position="17"/>
    </location>
</feature>
<comment type="caution">
    <text evidence="2">The sequence shown here is derived from an EMBL/GenBank/DDBJ whole genome shotgun (WGS) entry which is preliminary data.</text>
</comment>
<gene>
    <name evidence="2" type="ORF">PCOR1329_LOCUS42655</name>
</gene>
<sequence>MLRGQLRLRGGRPALQLHHSPVGRPPVRGAVPDVVHLSAGGAAVPQLAPAG</sequence>